<gene>
    <name evidence="1" type="ORF">BP5553_10311</name>
</gene>
<proteinExistence type="predicted"/>
<dbReference type="Proteomes" id="UP000254866">
    <property type="component" value="Unassembled WGS sequence"/>
</dbReference>
<protein>
    <submittedName>
        <fullName evidence="1">Uncharacterized protein</fullName>
    </submittedName>
</protein>
<dbReference type="EMBL" id="NPIC01000015">
    <property type="protein sequence ID" value="RDL30433.1"/>
    <property type="molecule type" value="Genomic_DNA"/>
</dbReference>
<evidence type="ECO:0000313" key="2">
    <source>
        <dbReference type="Proteomes" id="UP000254866"/>
    </source>
</evidence>
<keyword evidence="2" id="KW-1185">Reference proteome</keyword>
<name>A0A370T9W6_9HELO</name>
<dbReference type="OrthoDB" id="640151at2759"/>
<organism evidence="1 2">
    <name type="scientific">Venustampulla echinocandica</name>
    <dbReference type="NCBI Taxonomy" id="2656787"/>
    <lineage>
        <taxon>Eukaryota</taxon>
        <taxon>Fungi</taxon>
        <taxon>Dikarya</taxon>
        <taxon>Ascomycota</taxon>
        <taxon>Pezizomycotina</taxon>
        <taxon>Leotiomycetes</taxon>
        <taxon>Helotiales</taxon>
        <taxon>Pleuroascaceae</taxon>
        <taxon>Venustampulla</taxon>
    </lineage>
</organism>
<reference evidence="1 2" key="1">
    <citation type="journal article" date="2018" name="IMA Fungus">
        <title>IMA Genome-F 9: Draft genome sequence of Annulohypoxylon stygium, Aspergillus mulundensis, Berkeleyomyces basicola (syn. Thielaviopsis basicola), Ceratocystis smalleyi, two Cercospora beticola strains, Coleophoma cylindrospora, Fusarium fracticaudum, Phialophora cf. hyalina, and Morchella septimelata.</title>
        <authorList>
            <person name="Wingfield B.D."/>
            <person name="Bills G.F."/>
            <person name="Dong Y."/>
            <person name="Huang W."/>
            <person name="Nel W.J."/>
            <person name="Swalarsk-Parry B.S."/>
            <person name="Vaghefi N."/>
            <person name="Wilken P.M."/>
            <person name="An Z."/>
            <person name="de Beer Z.W."/>
            <person name="De Vos L."/>
            <person name="Chen L."/>
            <person name="Duong T.A."/>
            <person name="Gao Y."/>
            <person name="Hammerbacher A."/>
            <person name="Kikkert J.R."/>
            <person name="Li Y."/>
            <person name="Li H."/>
            <person name="Li K."/>
            <person name="Li Q."/>
            <person name="Liu X."/>
            <person name="Ma X."/>
            <person name="Naidoo K."/>
            <person name="Pethybridge S.J."/>
            <person name="Sun J."/>
            <person name="Steenkamp E.T."/>
            <person name="van der Nest M.A."/>
            <person name="van Wyk S."/>
            <person name="Wingfield M.J."/>
            <person name="Xiong C."/>
            <person name="Yue Q."/>
            <person name="Zhang X."/>
        </authorList>
    </citation>
    <scope>NUCLEOTIDE SEQUENCE [LARGE SCALE GENOMIC DNA]</scope>
    <source>
        <strain evidence="1 2">BP 5553</strain>
    </source>
</reference>
<sequence>MVFFCESSLLGLASEAIVRGFDPATTMSGIMFSCPGTDVIDVGSDLMNSEIMNSILNTADVLDSGIVSEENLRRVYDAYASIAARMFCERWMEPGAKLCGMLYTWHIENDRHWVFRRALLGYRMVRKERVEQKEADFDEAFGENLRTTGFSRPLKNSCNGGDPCDAVGRVVKGNKLENVLAELWSCLVTTPMEYILKGEVSQEREDEINV</sequence>
<dbReference type="AlphaFoldDB" id="A0A370T9W6"/>
<accession>A0A370T9W6</accession>
<dbReference type="RefSeq" id="XP_031864958.1">
    <property type="nucleotide sequence ID" value="XM_032018934.1"/>
</dbReference>
<dbReference type="GeneID" id="43603160"/>
<comment type="caution">
    <text evidence="1">The sequence shown here is derived from an EMBL/GenBank/DDBJ whole genome shotgun (WGS) entry which is preliminary data.</text>
</comment>
<evidence type="ECO:0000313" key="1">
    <source>
        <dbReference type="EMBL" id="RDL30433.1"/>
    </source>
</evidence>